<proteinExistence type="predicted"/>
<reference evidence="2 3" key="1">
    <citation type="journal article" date="2016" name="Nat. Commun.">
        <title>Thousands of microbial genomes shed light on interconnected biogeochemical processes in an aquifer system.</title>
        <authorList>
            <person name="Anantharaman K."/>
            <person name="Brown C.T."/>
            <person name="Hug L.A."/>
            <person name="Sharon I."/>
            <person name="Castelle C.J."/>
            <person name="Probst A.J."/>
            <person name="Thomas B.C."/>
            <person name="Singh A."/>
            <person name="Wilkins M.J."/>
            <person name="Karaoz U."/>
            <person name="Brodie E.L."/>
            <person name="Williams K.H."/>
            <person name="Hubbard S.S."/>
            <person name="Banfield J.F."/>
        </authorList>
    </citation>
    <scope>NUCLEOTIDE SEQUENCE [LARGE SCALE GENOMIC DNA]</scope>
</reference>
<evidence type="ECO:0000313" key="2">
    <source>
        <dbReference type="EMBL" id="OHA90652.1"/>
    </source>
</evidence>
<gene>
    <name evidence="2" type="ORF">A2838_02965</name>
</gene>
<dbReference type="AlphaFoldDB" id="A0A1G2T0J8"/>
<accession>A0A1G2T0J8</accession>
<evidence type="ECO:0000256" key="1">
    <source>
        <dbReference type="SAM" id="Phobius"/>
    </source>
</evidence>
<comment type="caution">
    <text evidence="2">The sequence shown here is derived from an EMBL/GenBank/DDBJ whole genome shotgun (WGS) entry which is preliminary data.</text>
</comment>
<sequence>MNYRKPVITGRVEKLRRSNLTIEEIVRGRREATMFGIKALVCFEIMVLASHATYTKIVAHSYWAFMPGVITFVFGWGIVDYVILCRMKFLSAYMGFYLRRYVDALDTLKAEGYDWEKITDKNALSYWQFYWAKDLKRFEQSLFDYLRSFRQTEDLLRRQTKWATANAKLTRQLEVVLDEFNVAGDERLEIVEEFSSFDNPERRKDFLERFRTRVTHEGWMQLNQWAHGVSGVHQFTPEPVGSEEDFRLMYLRREASKVKGRASQFYYDALNAASRHDKIRLFKRALSEDIRSAEENGKTPVVVDTTSEMPSVQNEVKHLTLQNFARERLQNLAVFATETDWQMCREIILALARPGQSGGRFNKHYFAEDTVKRMVRRQCNMYGDILFRPTVFDDAVSWLLRQGVLVTKPKTDERTLSLSTRVSGATPAGAEIISTVLRLKREMSGLPS</sequence>
<keyword evidence="1" id="KW-1133">Transmembrane helix</keyword>
<evidence type="ECO:0000313" key="3">
    <source>
        <dbReference type="Proteomes" id="UP000178107"/>
    </source>
</evidence>
<dbReference type="Proteomes" id="UP000178107">
    <property type="component" value="Unassembled WGS sequence"/>
</dbReference>
<keyword evidence="1" id="KW-0812">Transmembrane</keyword>
<organism evidence="2 3">
    <name type="scientific">Candidatus Zambryskibacteria bacterium RIFCSPHIGHO2_01_FULL_46_25</name>
    <dbReference type="NCBI Taxonomy" id="1802738"/>
    <lineage>
        <taxon>Bacteria</taxon>
        <taxon>Candidatus Zambryskiibacteriota</taxon>
    </lineage>
</organism>
<keyword evidence="1" id="KW-0472">Membrane</keyword>
<feature type="transmembrane region" description="Helical" evidence="1">
    <location>
        <begin position="60"/>
        <end position="84"/>
    </location>
</feature>
<name>A0A1G2T0J8_9BACT</name>
<dbReference type="EMBL" id="MHVH01000003">
    <property type="protein sequence ID" value="OHA90652.1"/>
    <property type="molecule type" value="Genomic_DNA"/>
</dbReference>
<protein>
    <submittedName>
        <fullName evidence="2">Uncharacterized protein</fullName>
    </submittedName>
</protein>